<protein>
    <submittedName>
        <fullName evidence="3">Similar to exonuclease NEF-sp (Predicted), isoform CRA_g</fullName>
    </submittedName>
</protein>
<organism evidence="3 4">
    <name type="scientific">Rattus norvegicus</name>
    <name type="common">Rat</name>
    <dbReference type="NCBI Taxonomy" id="10116"/>
    <lineage>
        <taxon>Eukaryota</taxon>
        <taxon>Metazoa</taxon>
        <taxon>Chordata</taxon>
        <taxon>Craniata</taxon>
        <taxon>Vertebrata</taxon>
        <taxon>Euteleostomi</taxon>
        <taxon>Mammalia</taxon>
        <taxon>Eutheria</taxon>
        <taxon>Euarchontoglires</taxon>
        <taxon>Glires</taxon>
        <taxon>Rodentia</taxon>
        <taxon>Myomorpha</taxon>
        <taxon>Muroidea</taxon>
        <taxon>Muridae</taxon>
        <taxon>Murinae</taxon>
        <taxon>Rattus</taxon>
    </lineage>
</organism>
<dbReference type="Gene3D" id="3.30.420.10">
    <property type="entry name" value="Ribonuclease H-like superfamily/Ribonuclease H"/>
    <property type="match status" value="1"/>
</dbReference>
<reference evidence="3 4" key="1">
    <citation type="submission" date="2005-09" db="EMBL/GenBank/DDBJ databases">
        <authorList>
            <person name="Mural R.J."/>
            <person name="Li P.W."/>
            <person name="Adams M.D."/>
            <person name="Amanatides P.G."/>
            <person name="Baden-Tillson H."/>
            <person name="Barnstead M."/>
            <person name="Chin S.H."/>
            <person name="Dew I."/>
            <person name="Evans C.A."/>
            <person name="Ferriera S."/>
            <person name="Flanigan M."/>
            <person name="Fosler C."/>
            <person name="Glodek A."/>
            <person name="Gu Z."/>
            <person name="Holt R.A."/>
            <person name="Jennings D."/>
            <person name="Kraft C.L."/>
            <person name="Lu F."/>
            <person name="Nguyen T."/>
            <person name="Nusskern D.R."/>
            <person name="Pfannkoch C.M."/>
            <person name="Sitter C."/>
            <person name="Sutton G.G."/>
            <person name="Venter J.C."/>
            <person name="Wang Z."/>
            <person name="Woodage T."/>
            <person name="Zheng X.H."/>
            <person name="Zhong F."/>
        </authorList>
    </citation>
    <scope>NUCLEOTIDE SEQUENCE [LARGE SCALE GENOMIC DNA]</scope>
    <source>
        <strain>BN</strain>
        <strain evidence="4">Sprague-Dawley</strain>
    </source>
</reference>
<dbReference type="GO" id="GO:0003676">
    <property type="term" value="F:nucleic acid binding"/>
    <property type="evidence" value="ECO:0007669"/>
    <property type="project" value="InterPro"/>
</dbReference>
<dbReference type="PANTHER" id="PTHR12801:SF82">
    <property type="entry name" value="RNA EXONUCLEASE 5"/>
    <property type="match status" value="1"/>
</dbReference>
<gene>
    <name evidence="3" type="primary">RGD1305412_predicted</name>
    <name evidence="3" type="ORF">rCG_40496</name>
</gene>
<evidence type="ECO:0000313" key="3">
    <source>
        <dbReference type="EMBL" id="EDM17647.1"/>
    </source>
</evidence>
<evidence type="ECO:0000256" key="1">
    <source>
        <dbReference type="ARBA" id="ARBA00022722"/>
    </source>
</evidence>
<keyword evidence="2" id="KW-0378">Hydrolase</keyword>
<evidence type="ECO:0000256" key="2">
    <source>
        <dbReference type="ARBA" id="ARBA00022801"/>
    </source>
</evidence>
<dbReference type="GO" id="GO:0004527">
    <property type="term" value="F:exonuclease activity"/>
    <property type="evidence" value="ECO:0007669"/>
    <property type="project" value="UniProtKB-KW"/>
</dbReference>
<keyword evidence="1" id="KW-0540">Nuclease</keyword>
<evidence type="ECO:0000313" key="4">
    <source>
        <dbReference type="Proteomes" id="UP000234681"/>
    </source>
</evidence>
<dbReference type="EMBL" id="CH473956">
    <property type="protein sequence ID" value="EDM17647.1"/>
    <property type="molecule type" value="Genomic_DNA"/>
</dbReference>
<dbReference type="PANTHER" id="PTHR12801">
    <property type="entry name" value="RNA EXONUCLEASE REXO1 / RECO3 FAMILY MEMBER-RELATED"/>
    <property type="match status" value="1"/>
</dbReference>
<dbReference type="Proteomes" id="UP000234681">
    <property type="component" value="Chromosome 1"/>
</dbReference>
<dbReference type="InterPro" id="IPR036397">
    <property type="entry name" value="RNaseH_sf"/>
</dbReference>
<proteinExistence type="predicted"/>
<dbReference type="AlphaFoldDB" id="A6I8N9"/>
<accession>A6I8N9</accession>
<sequence length="127" mass="14489">MKTFHFPLQGSPNCENFILLKYSGFITDSSPLFGLDCEVCLTSMGKELTRISLVAEGGYCLMDELVKPDFKILDYLTRYSLPHLTVYSYSYHSRIEYDLTGIAYNVCYLSFISYFQINSCCNCTVST</sequence>
<dbReference type="SUPFAM" id="SSF53098">
    <property type="entry name" value="Ribonuclease H-like"/>
    <property type="match status" value="1"/>
</dbReference>
<keyword evidence="3" id="KW-0269">Exonuclease</keyword>
<name>A6I8N9_RAT</name>
<dbReference type="InterPro" id="IPR047021">
    <property type="entry name" value="REXO1/3/4-like"/>
</dbReference>
<dbReference type="InterPro" id="IPR012337">
    <property type="entry name" value="RNaseH-like_sf"/>
</dbReference>